<accession>A0ABP7UDE9</accession>
<comment type="caution">
    <text evidence="2">The sequence shown here is derived from an EMBL/GenBank/DDBJ whole genome shotgun (WGS) entry which is preliminary data.</text>
</comment>
<dbReference type="PANTHER" id="PTHR42791:SF1">
    <property type="entry name" value="N-ACETYLTRANSFERASE DOMAIN-CONTAINING PROTEIN"/>
    <property type="match status" value="1"/>
</dbReference>
<dbReference type="RefSeq" id="WP_345089267.1">
    <property type="nucleotide sequence ID" value="NZ_BAABCS010000003.1"/>
</dbReference>
<dbReference type="EMBL" id="BAABCS010000003">
    <property type="protein sequence ID" value="GAA4040798.1"/>
    <property type="molecule type" value="Genomic_DNA"/>
</dbReference>
<dbReference type="InterPro" id="IPR000182">
    <property type="entry name" value="GNAT_dom"/>
</dbReference>
<dbReference type="InterPro" id="IPR052523">
    <property type="entry name" value="Trichothecene_AcTrans"/>
</dbReference>
<proteinExistence type="predicted"/>
<dbReference type="Proteomes" id="UP001500426">
    <property type="component" value="Unassembled WGS sequence"/>
</dbReference>
<dbReference type="InterPro" id="IPR016181">
    <property type="entry name" value="Acyl_CoA_acyltransferase"/>
</dbReference>
<dbReference type="CDD" id="cd04301">
    <property type="entry name" value="NAT_SF"/>
    <property type="match status" value="1"/>
</dbReference>
<dbReference type="SUPFAM" id="SSF55729">
    <property type="entry name" value="Acyl-CoA N-acyltransferases (Nat)"/>
    <property type="match status" value="1"/>
</dbReference>
<protein>
    <submittedName>
        <fullName evidence="2">GNAT family N-acetyltransferase</fullName>
    </submittedName>
</protein>
<dbReference type="PROSITE" id="PS51186">
    <property type="entry name" value="GNAT"/>
    <property type="match status" value="1"/>
</dbReference>
<feature type="domain" description="N-acetyltransferase" evidence="1">
    <location>
        <begin position="1"/>
        <end position="149"/>
    </location>
</feature>
<dbReference type="Gene3D" id="3.40.630.30">
    <property type="match status" value="1"/>
</dbReference>
<gene>
    <name evidence="2" type="ORF">GCM10022388_01680</name>
</gene>
<dbReference type="PANTHER" id="PTHR42791">
    <property type="entry name" value="GNAT FAMILY ACETYLTRANSFERASE"/>
    <property type="match status" value="1"/>
</dbReference>
<evidence type="ECO:0000313" key="3">
    <source>
        <dbReference type="Proteomes" id="UP001500426"/>
    </source>
</evidence>
<name>A0ABP7UDE9_9FLAO</name>
<keyword evidence="3" id="KW-1185">Reference proteome</keyword>
<evidence type="ECO:0000259" key="1">
    <source>
        <dbReference type="PROSITE" id="PS51186"/>
    </source>
</evidence>
<evidence type="ECO:0000313" key="2">
    <source>
        <dbReference type="EMBL" id="GAA4040798.1"/>
    </source>
</evidence>
<sequence>MTIQPANATDHEHLTQITKKSKAFWGYSEDLLLVWDDALTITQEYINTHPVYTFAVEDKIVGYYSYILEDEHNIKLDNLFLLPQYIGKGMGSYLITDFLNRIQNQNYKRVYLDSEPYAEGFYKKHGFQTIGKLETTVKDRFMPVMELGL</sequence>
<organism evidence="2 3">
    <name type="scientific">Flavobacterium chungnamense</name>
    <dbReference type="NCBI Taxonomy" id="706182"/>
    <lineage>
        <taxon>Bacteria</taxon>
        <taxon>Pseudomonadati</taxon>
        <taxon>Bacteroidota</taxon>
        <taxon>Flavobacteriia</taxon>
        <taxon>Flavobacteriales</taxon>
        <taxon>Flavobacteriaceae</taxon>
        <taxon>Flavobacterium</taxon>
    </lineage>
</organism>
<dbReference type="Pfam" id="PF13673">
    <property type="entry name" value="Acetyltransf_10"/>
    <property type="match status" value="1"/>
</dbReference>
<reference evidence="3" key="1">
    <citation type="journal article" date="2019" name="Int. J. Syst. Evol. Microbiol.">
        <title>The Global Catalogue of Microorganisms (GCM) 10K type strain sequencing project: providing services to taxonomists for standard genome sequencing and annotation.</title>
        <authorList>
            <consortium name="The Broad Institute Genomics Platform"/>
            <consortium name="The Broad Institute Genome Sequencing Center for Infectious Disease"/>
            <person name="Wu L."/>
            <person name="Ma J."/>
        </authorList>
    </citation>
    <scope>NUCLEOTIDE SEQUENCE [LARGE SCALE GENOMIC DNA]</scope>
    <source>
        <strain evidence="3">JCM 17068</strain>
    </source>
</reference>